<dbReference type="EMBL" id="MFKV01000004">
    <property type="protein sequence ID" value="OGG50999.1"/>
    <property type="molecule type" value="Genomic_DNA"/>
</dbReference>
<organism evidence="1 2">
    <name type="scientific">Candidatus Kaiserbacteria bacterium RIFCSPHIGHO2_01_FULL_54_36</name>
    <dbReference type="NCBI Taxonomy" id="1798482"/>
    <lineage>
        <taxon>Bacteria</taxon>
        <taxon>Candidatus Kaiseribacteriota</taxon>
    </lineage>
</organism>
<dbReference type="AlphaFoldDB" id="A0A1F6CP76"/>
<dbReference type="Gene3D" id="3.40.50.2300">
    <property type="match status" value="1"/>
</dbReference>
<evidence type="ECO:0000313" key="1">
    <source>
        <dbReference type="EMBL" id="OGG50999.1"/>
    </source>
</evidence>
<proteinExistence type="predicted"/>
<comment type="caution">
    <text evidence="1">The sequence shown here is derived from an EMBL/GenBank/DDBJ whole genome shotgun (WGS) entry which is preliminary data.</text>
</comment>
<gene>
    <name evidence="1" type="ORF">A2763_00135</name>
</gene>
<accession>A0A1F6CP76</accession>
<name>A0A1F6CP76_9BACT</name>
<evidence type="ECO:0000313" key="2">
    <source>
        <dbReference type="Proteomes" id="UP000178370"/>
    </source>
</evidence>
<evidence type="ECO:0008006" key="3">
    <source>
        <dbReference type="Google" id="ProtNLM"/>
    </source>
</evidence>
<sequence>MASHGLKEIAMPKGSTSKICLIVSGDPLLRRKLCLTAEKYGFEALEAAGADSAQKCIAKHRLDVVVFGEGENDADTMKAFRALPSKGNVMRPKTIFCGASGEEALELGADWAVGTNPELLDAKVADCLKLLRLL</sequence>
<protein>
    <recommendedName>
        <fullName evidence="3">Response regulatory domain-containing protein</fullName>
    </recommendedName>
</protein>
<reference evidence="1 2" key="1">
    <citation type="journal article" date="2016" name="Nat. Commun.">
        <title>Thousands of microbial genomes shed light on interconnected biogeochemical processes in an aquifer system.</title>
        <authorList>
            <person name="Anantharaman K."/>
            <person name="Brown C.T."/>
            <person name="Hug L.A."/>
            <person name="Sharon I."/>
            <person name="Castelle C.J."/>
            <person name="Probst A.J."/>
            <person name="Thomas B.C."/>
            <person name="Singh A."/>
            <person name="Wilkins M.J."/>
            <person name="Karaoz U."/>
            <person name="Brodie E.L."/>
            <person name="Williams K.H."/>
            <person name="Hubbard S.S."/>
            <person name="Banfield J.F."/>
        </authorList>
    </citation>
    <scope>NUCLEOTIDE SEQUENCE [LARGE SCALE GENOMIC DNA]</scope>
</reference>
<dbReference type="Proteomes" id="UP000178370">
    <property type="component" value="Unassembled WGS sequence"/>
</dbReference>
<dbReference type="SUPFAM" id="SSF52172">
    <property type="entry name" value="CheY-like"/>
    <property type="match status" value="1"/>
</dbReference>
<dbReference type="InterPro" id="IPR011006">
    <property type="entry name" value="CheY-like_superfamily"/>
</dbReference>
<dbReference type="STRING" id="1798482.A2763_00135"/>